<evidence type="ECO:0000259" key="4">
    <source>
        <dbReference type="Pfam" id="PF21530"/>
    </source>
</evidence>
<comment type="catalytic activity">
    <reaction evidence="1">
        <text>ATP + H2O = ADP + phosphate + H(+)</text>
        <dbReference type="Rhea" id="RHEA:13065"/>
        <dbReference type="ChEBI" id="CHEBI:15377"/>
        <dbReference type="ChEBI" id="CHEBI:15378"/>
        <dbReference type="ChEBI" id="CHEBI:30616"/>
        <dbReference type="ChEBI" id="CHEBI:43474"/>
        <dbReference type="ChEBI" id="CHEBI:456216"/>
        <dbReference type="EC" id="5.6.2.3"/>
    </reaction>
</comment>
<keyword evidence="1" id="KW-0347">Helicase</keyword>
<evidence type="ECO:0000313" key="6">
    <source>
        <dbReference type="EnsemblPlants" id="KRH17680"/>
    </source>
</evidence>
<dbReference type="GO" id="GO:0006310">
    <property type="term" value="P:DNA recombination"/>
    <property type="evidence" value="ECO:0007669"/>
    <property type="project" value="UniProtKB-KW"/>
</dbReference>
<name>A0A0R0GH21_SOYBN</name>
<dbReference type="Proteomes" id="UP000008827">
    <property type="component" value="Chromosome 13"/>
</dbReference>
<dbReference type="SUPFAM" id="SSF52540">
    <property type="entry name" value="P-loop containing nucleoside triphosphate hydrolases"/>
    <property type="match status" value="2"/>
</dbReference>
<evidence type="ECO:0000259" key="3">
    <source>
        <dbReference type="Pfam" id="PF14214"/>
    </source>
</evidence>
<keyword evidence="1" id="KW-0233">DNA recombination</keyword>
<dbReference type="PANTHER" id="PTHR10492">
    <property type="match status" value="1"/>
</dbReference>
<dbReference type="Pfam" id="PF14214">
    <property type="entry name" value="Helitron_like_N"/>
    <property type="match status" value="1"/>
</dbReference>
<dbReference type="EMBL" id="CM000846">
    <property type="protein sequence ID" value="KRH17680.1"/>
    <property type="molecule type" value="Genomic_DNA"/>
</dbReference>
<dbReference type="PANTHER" id="PTHR10492:SF78">
    <property type="entry name" value="ATP-DEPENDENT DNA HELICASE"/>
    <property type="match status" value="1"/>
</dbReference>
<dbReference type="InterPro" id="IPR010285">
    <property type="entry name" value="DNA_helicase_pif1-like_DEAD"/>
</dbReference>
<keyword evidence="1" id="KW-0234">DNA repair</keyword>
<accession>A0A0R0GH21</accession>
<dbReference type="InParanoid" id="A0A0R0GH21"/>
<dbReference type="GO" id="GO:0006281">
    <property type="term" value="P:DNA repair"/>
    <property type="evidence" value="ECO:0007669"/>
    <property type="project" value="UniProtKB-KW"/>
</dbReference>
<evidence type="ECO:0000256" key="1">
    <source>
        <dbReference type="RuleBase" id="RU363044"/>
    </source>
</evidence>
<comment type="cofactor">
    <cofactor evidence="1">
        <name>Mg(2+)</name>
        <dbReference type="ChEBI" id="CHEBI:18420"/>
    </cofactor>
</comment>
<dbReference type="Pfam" id="PF21530">
    <property type="entry name" value="Pif1_2B_dom"/>
    <property type="match status" value="1"/>
</dbReference>
<feature type="domain" description="DNA helicase Pif1-like 2B" evidence="4">
    <location>
        <begin position="1056"/>
        <end position="1102"/>
    </location>
</feature>
<keyword evidence="1" id="KW-0227">DNA damage</keyword>
<proteinExistence type="inferred from homology"/>
<protein>
    <recommendedName>
        <fullName evidence="1">ATP-dependent DNA helicase</fullName>
        <ecNumber evidence="1">5.6.2.3</ecNumber>
    </recommendedName>
</protein>
<reference evidence="5 6" key="1">
    <citation type="journal article" date="2010" name="Nature">
        <title>Genome sequence of the palaeopolyploid soybean.</title>
        <authorList>
            <person name="Schmutz J."/>
            <person name="Cannon S.B."/>
            <person name="Schlueter J."/>
            <person name="Ma J."/>
            <person name="Mitros T."/>
            <person name="Nelson W."/>
            <person name="Hyten D.L."/>
            <person name="Song Q."/>
            <person name="Thelen J.J."/>
            <person name="Cheng J."/>
            <person name="Xu D."/>
            <person name="Hellsten U."/>
            <person name="May G.D."/>
            <person name="Yu Y."/>
            <person name="Sakurai T."/>
            <person name="Umezawa T."/>
            <person name="Bhattacharyya M.K."/>
            <person name="Sandhu D."/>
            <person name="Valliyodan B."/>
            <person name="Lindquist E."/>
            <person name="Peto M."/>
            <person name="Grant D."/>
            <person name="Shu S."/>
            <person name="Goodstein D."/>
            <person name="Barry K."/>
            <person name="Futrell-Griggs M."/>
            <person name="Abernathy B."/>
            <person name="Du J."/>
            <person name="Tian Z."/>
            <person name="Zhu L."/>
            <person name="Gill N."/>
            <person name="Joshi T."/>
            <person name="Libault M."/>
            <person name="Sethuraman A."/>
            <person name="Zhang X.-C."/>
            <person name="Shinozaki K."/>
            <person name="Nguyen H.T."/>
            <person name="Wing R.A."/>
            <person name="Cregan P."/>
            <person name="Specht J."/>
            <person name="Grimwood J."/>
            <person name="Rokhsar D."/>
            <person name="Stacey G."/>
            <person name="Shoemaker R.C."/>
            <person name="Jackson S.A."/>
        </authorList>
    </citation>
    <scope>NUCLEOTIDE SEQUENCE</scope>
    <source>
        <strain evidence="6">cv. Williams 82</strain>
        <tissue evidence="5">Callus</tissue>
    </source>
</reference>
<dbReference type="EC" id="5.6.2.3" evidence="1"/>
<dbReference type="InterPro" id="IPR025476">
    <property type="entry name" value="Helitron_helicase-like"/>
</dbReference>
<comment type="similarity">
    <text evidence="1">Belongs to the helicase family.</text>
</comment>
<dbReference type="CDD" id="cd18809">
    <property type="entry name" value="SF1_C_RecD"/>
    <property type="match status" value="1"/>
</dbReference>
<dbReference type="Gramene" id="KRH17680">
    <property type="protein sequence ID" value="KRH17680"/>
    <property type="gene ID" value="GLYMA_13G007700"/>
</dbReference>
<organism evidence="5">
    <name type="scientific">Glycine max</name>
    <name type="common">Soybean</name>
    <name type="synonym">Glycine hispida</name>
    <dbReference type="NCBI Taxonomy" id="3847"/>
    <lineage>
        <taxon>Eukaryota</taxon>
        <taxon>Viridiplantae</taxon>
        <taxon>Streptophyta</taxon>
        <taxon>Embryophyta</taxon>
        <taxon>Tracheophyta</taxon>
        <taxon>Spermatophyta</taxon>
        <taxon>Magnoliopsida</taxon>
        <taxon>eudicotyledons</taxon>
        <taxon>Gunneridae</taxon>
        <taxon>Pentapetalae</taxon>
        <taxon>rosids</taxon>
        <taxon>fabids</taxon>
        <taxon>Fabales</taxon>
        <taxon>Fabaceae</taxon>
        <taxon>Papilionoideae</taxon>
        <taxon>50 kb inversion clade</taxon>
        <taxon>NPAAA clade</taxon>
        <taxon>indigoferoid/millettioid clade</taxon>
        <taxon>Phaseoleae</taxon>
        <taxon>Glycine</taxon>
        <taxon>Glycine subgen. Soja</taxon>
    </lineage>
</organism>
<dbReference type="GO" id="GO:0000723">
    <property type="term" value="P:telomere maintenance"/>
    <property type="evidence" value="ECO:0007669"/>
    <property type="project" value="InterPro"/>
</dbReference>
<keyword evidence="1" id="KW-0067">ATP-binding</keyword>
<dbReference type="Pfam" id="PF05970">
    <property type="entry name" value="PIF1"/>
    <property type="match status" value="1"/>
</dbReference>
<gene>
    <name evidence="5" type="ORF">GLYMA_13G007700</name>
</gene>
<dbReference type="EnsemblPlants" id="KRH17680">
    <property type="protein sequence ID" value="KRH17680"/>
    <property type="gene ID" value="GLYMA_13G007700"/>
</dbReference>
<feature type="domain" description="DNA helicase Pif1-like DEAD-box helicase" evidence="2">
    <location>
        <begin position="755"/>
        <end position="961"/>
    </location>
</feature>
<dbReference type="GO" id="GO:0043139">
    <property type="term" value="F:5'-3' DNA helicase activity"/>
    <property type="evidence" value="ECO:0007669"/>
    <property type="project" value="UniProtKB-EC"/>
</dbReference>
<dbReference type="Gene3D" id="3.40.50.300">
    <property type="entry name" value="P-loop containing nucleotide triphosphate hydrolases"/>
    <property type="match status" value="2"/>
</dbReference>
<feature type="domain" description="Helitron helicase-like" evidence="3">
    <location>
        <begin position="190"/>
        <end position="372"/>
    </location>
</feature>
<evidence type="ECO:0000313" key="5">
    <source>
        <dbReference type="EMBL" id="KRH17680.1"/>
    </source>
</evidence>
<reference evidence="5" key="3">
    <citation type="submission" date="2018-07" db="EMBL/GenBank/DDBJ databases">
        <title>WGS assembly of Glycine max.</title>
        <authorList>
            <person name="Schmutz J."/>
            <person name="Cannon S."/>
            <person name="Schlueter J."/>
            <person name="Ma J."/>
            <person name="Mitros T."/>
            <person name="Nelson W."/>
            <person name="Hyten D."/>
            <person name="Song Q."/>
            <person name="Thelen J."/>
            <person name="Cheng J."/>
            <person name="Xu D."/>
            <person name="Hellsten U."/>
            <person name="May G."/>
            <person name="Yu Y."/>
            <person name="Sakurai T."/>
            <person name="Umezawa T."/>
            <person name="Bhattacharyya M."/>
            <person name="Sandhu D."/>
            <person name="Valliyodan B."/>
            <person name="Lindquist E."/>
            <person name="Peto M."/>
            <person name="Grant D."/>
            <person name="Shu S."/>
            <person name="Goodstein D."/>
            <person name="Barry K."/>
            <person name="Futrell-Griggs M."/>
            <person name="Abernathy B."/>
            <person name="Du J."/>
            <person name="Tian Z."/>
            <person name="Zhu L."/>
            <person name="Gill N."/>
            <person name="Joshi T."/>
            <person name="Libault M."/>
            <person name="Sethuraman A."/>
            <person name="Zhang X."/>
            <person name="Shinozaki K."/>
            <person name="Nguyen H."/>
            <person name="Wing R."/>
            <person name="Cregan P."/>
            <person name="Specht J."/>
            <person name="Grimwood J."/>
            <person name="Rokhsar D."/>
            <person name="Stacey G."/>
            <person name="Shoemaker R."/>
            <person name="Jackson S."/>
        </authorList>
    </citation>
    <scope>NUCLEOTIDE SEQUENCE</scope>
    <source>
        <tissue evidence="5">Callus</tissue>
    </source>
</reference>
<keyword evidence="1" id="KW-0378">Hydrolase</keyword>
<keyword evidence="1" id="KW-0547">Nucleotide-binding</keyword>
<reference evidence="6" key="2">
    <citation type="submission" date="2018-02" db="UniProtKB">
        <authorList>
            <consortium name="EnsemblPlants"/>
        </authorList>
    </citation>
    <scope>IDENTIFICATION</scope>
    <source>
        <strain evidence="6">Williams 82</strain>
    </source>
</reference>
<dbReference type="InterPro" id="IPR027417">
    <property type="entry name" value="P-loop_NTPase"/>
</dbReference>
<evidence type="ECO:0000313" key="7">
    <source>
        <dbReference type="Proteomes" id="UP000008827"/>
    </source>
</evidence>
<keyword evidence="7" id="KW-1185">Reference proteome</keyword>
<dbReference type="GO" id="GO:0016787">
    <property type="term" value="F:hydrolase activity"/>
    <property type="evidence" value="ECO:0007669"/>
    <property type="project" value="UniProtKB-KW"/>
</dbReference>
<dbReference type="GO" id="GO:0005524">
    <property type="term" value="F:ATP binding"/>
    <property type="evidence" value="ECO:0007669"/>
    <property type="project" value="UniProtKB-KW"/>
</dbReference>
<dbReference type="AlphaFoldDB" id="A0A0R0GH21"/>
<dbReference type="InterPro" id="IPR049163">
    <property type="entry name" value="Pif1-like_2B_dom"/>
</dbReference>
<evidence type="ECO:0000259" key="2">
    <source>
        <dbReference type="Pfam" id="PF05970"/>
    </source>
</evidence>
<sequence>MYNNNKDVPPHPLNYLLFNDHNPTTKNFQQNIRSYNLMFAFTSPGIKIDTSYNTGRGPPTFRIHGQTHHLIGSLLHMPNNPPKFAQLYIYDTDNEINNGLSQNPMARDKLQSAIVPNLKLKLISQRQIDGRLYNLPTTTERIHELHPAYLPLQYPLLYPKGEDAYREDTPHKDHANIHTTKRKKVTLREYFCYRLQSRTNEAQTILHSRRLFQQWIVDGYCMIESKKINYVRQNQQQLRVDKYINLITSNDHPETLGRDKGKRIILPSSFVGGERYMEQLYFDGMTICGHLGFPDLFLTLKCNPTWLEVQCKVTQSNLTPHNCPDIITQVFKIKLTQLMNDLKHGNIFGNIIGFIYTIEWQKRGLPHAYILVFLHPSNKYPNPKDIDRIISAEIPNKHNHPKLFEIVSNHMIHGTCGFANKRSPCMVNGKCIRYFPKKFHESTIVDQDGFPVYRRRNDGRTVLKNGIELDNRFVVPYNPQLLLKYKTHLNVEWCNQSTSIKYLFKYINKGYDHITTTLLNDRTPNGAHSQVQDEVKQYLDCRYVSPPKACWKILAFPMHERSPTVEQLYFHLENQQPIYWTNNQQIGEVLSKNTIKESMFAAWMHSNKICPYGRDLTYHQYVSRFVCVAHKRSNSWGTAHYLRKLFVKLLFMNTMDKPEYVWQQTWQWMADDIKLNHRKQGNSIIQLTEKETIHLCLTKIENMLQANRKSLRDFPSMPYPIGYAPNQHHNKLIHNEMAYDKQILAAEFNRSYHLLIDEQKSIIDTIIRVVDTQSAGVYFLYGYDGTGKTFIWTTLSFAIRSNGGIVCTVASSGIASVLFPSGRTTHSKFSIPVPATQNSTCNIHQSSDLAKLLKVTKLIVWDEAPMCHKFTFEALDKSLKEIMHNNMPFGGKVVVFCGDFHQILPIVPKGNRSNIVHATINTSYIWDHCQILRLTKKHEELKQFSDWLLDIGDGKVGQANDRFSEITLPDEFLIKDYIDPVQAIVEATYPNLIHNYSNTDYLQKRVVLASKKDIVDKINDYVLSLIPNDEKEYCSADSVDKSDELLNPAFGLLTPEFLNSLQTSGIPNHKLKLKVGTPIMLIQNLDQADGLCNGTRLIITRLGSNVVESEVITGPNTGNRIYIPRMNMSPSDSPWPFKLIRRQFPFIVSYAMTINKSQGQSLEHVGLYLPHRVFSHGQLYVALSRVKSKKRLHILIHDNQGIPKNLTTNVVYKEVFANL</sequence>